<organism evidence="8 9">
    <name type="scientific">Aporhodopirellula rubra</name>
    <dbReference type="NCBI Taxonomy" id="980271"/>
    <lineage>
        <taxon>Bacteria</taxon>
        <taxon>Pseudomonadati</taxon>
        <taxon>Planctomycetota</taxon>
        <taxon>Planctomycetia</taxon>
        <taxon>Pirellulales</taxon>
        <taxon>Pirellulaceae</taxon>
        <taxon>Aporhodopirellula</taxon>
    </lineage>
</organism>
<dbReference type="CDD" id="cd00751">
    <property type="entry name" value="thiolase"/>
    <property type="match status" value="1"/>
</dbReference>
<proteinExistence type="inferred from homology"/>
<dbReference type="EC" id="2.3.1.9" evidence="8"/>
<evidence type="ECO:0000256" key="3">
    <source>
        <dbReference type="ARBA" id="ARBA00023315"/>
    </source>
</evidence>
<dbReference type="PROSITE" id="PS00098">
    <property type="entry name" value="THIOLASE_1"/>
    <property type="match status" value="1"/>
</dbReference>
<dbReference type="InterPro" id="IPR020617">
    <property type="entry name" value="Thiolase_C"/>
</dbReference>
<reference evidence="8 9" key="1">
    <citation type="submission" date="2020-08" db="EMBL/GenBank/DDBJ databases">
        <title>Genomic Encyclopedia of Type Strains, Phase III (KMG-III): the genomes of soil and plant-associated and newly described type strains.</title>
        <authorList>
            <person name="Whitman W."/>
        </authorList>
    </citation>
    <scope>NUCLEOTIDE SEQUENCE [LARGE SCALE GENOMIC DNA]</scope>
    <source>
        <strain evidence="8 9">CECT 8075</strain>
    </source>
</reference>
<dbReference type="SUPFAM" id="SSF53901">
    <property type="entry name" value="Thiolase-like"/>
    <property type="match status" value="2"/>
</dbReference>
<accession>A0A7W5E5C7</accession>
<feature type="active site" description="Proton acceptor" evidence="4">
    <location>
        <position position="390"/>
    </location>
</feature>
<evidence type="ECO:0000256" key="5">
    <source>
        <dbReference type="RuleBase" id="RU003557"/>
    </source>
</evidence>
<keyword evidence="3 5" id="KW-0012">Acyltransferase</keyword>
<dbReference type="PROSITE" id="PS00099">
    <property type="entry name" value="THIOLASE_3"/>
    <property type="match status" value="1"/>
</dbReference>
<evidence type="ECO:0000256" key="2">
    <source>
        <dbReference type="ARBA" id="ARBA00022679"/>
    </source>
</evidence>
<evidence type="ECO:0000256" key="4">
    <source>
        <dbReference type="PIRSR" id="PIRSR000429-1"/>
    </source>
</evidence>
<keyword evidence="9" id="KW-1185">Reference proteome</keyword>
<dbReference type="Proteomes" id="UP000536179">
    <property type="component" value="Unassembled WGS sequence"/>
</dbReference>
<feature type="domain" description="Thiolase C-terminal" evidence="7">
    <location>
        <begin position="296"/>
        <end position="432"/>
    </location>
</feature>
<evidence type="ECO:0000259" key="6">
    <source>
        <dbReference type="Pfam" id="PF00108"/>
    </source>
</evidence>
<dbReference type="EMBL" id="JACHXU010000025">
    <property type="protein sequence ID" value="MBB3209612.1"/>
    <property type="molecule type" value="Genomic_DNA"/>
</dbReference>
<name>A0A7W5E5C7_9BACT</name>
<dbReference type="Pfam" id="PF02803">
    <property type="entry name" value="Thiolase_C"/>
    <property type="match status" value="1"/>
</dbReference>
<feature type="active site" description="Acyl-thioester intermediate" evidence="4">
    <location>
        <position position="97"/>
    </location>
</feature>
<evidence type="ECO:0000313" key="9">
    <source>
        <dbReference type="Proteomes" id="UP000536179"/>
    </source>
</evidence>
<protein>
    <submittedName>
        <fullName evidence="8">Acetyl-CoA C-acetyltransferase/acetyl-CoA acyltransferase</fullName>
        <ecNumber evidence="8">2.3.1.16</ecNumber>
        <ecNumber evidence="8">2.3.1.9</ecNumber>
    </submittedName>
</protein>
<feature type="domain" description="Thiolase N-terminal" evidence="6">
    <location>
        <begin position="13"/>
        <end position="286"/>
    </location>
</feature>
<dbReference type="PANTHER" id="PTHR18919:SF151">
    <property type="entry name" value="BLR2427 PROTEIN"/>
    <property type="match status" value="1"/>
</dbReference>
<dbReference type="PANTHER" id="PTHR18919">
    <property type="entry name" value="ACETYL-COA C-ACYLTRANSFERASE"/>
    <property type="match status" value="1"/>
</dbReference>
<dbReference type="AlphaFoldDB" id="A0A7W5E5C7"/>
<dbReference type="GO" id="GO:0003985">
    <property type="term" value="F:acetyl-CoA C-acetyltransferase activity"/>
    <property type="evidence" value="ECO:0007669"/>
    <property type="project" value="UniProtKB-EC"/>
</dbReference>
<dbReference type="Gene3D" id="3.40.47.10">
    <property type="match status" value="1"/>
</dbReference>
<dbReference type="InterPro" id="IPR016039">
    <property type="entry name" value="Thiolase-like"/>
</dbReference>
<gene>
    <name evidence="8" type="ORF">FHS27_005452</name>
</gene>
<dbReference type="InterPro" id="IPR002155">
    <property type="entry name" value="Thiolase"/>
</dbReference>
<dbReference type="InterPro" id="IPR020610">
    <property type="entry name" value="Thiolase_AS"/>
</dbReference>
<dbReference type="RefSeq" id="WP_246420913.1">
    <property type="nucleotide sequence ID" value="NZ_JACHXU010000025.1"/>
</dbReference>
<comment type="caution">
    <text evidence="8">The sequence shown here is derived from an EMBL/GenBank/DDBJ whole genome shotgun (WGS) entry which is preliminary data.</text>
</comment>
<sequence>MTMKSDTQPFTPVAIVDGVRTPFAKAFGKLADVSAVELGKIAVQQSLRRCGLSPEVVDQVIFGNVAGPADAANIARVIALKAGVPESQIAHTVNRNCASGMESLLAACTAIAHGDATAIIAGGTESMSQIPLLVRPDAAKLWARLARAKTITGRLSVLKDFRPRHFKPVAGIELGLTDPVSGMNMGETAELLAREYHISRREQDEYAVQSHAKASKTQERCFFSGEIAPVTLKNGEVFDKDDGIRHGQSLEQLTRLRPIFAKDGTVTAGNSCQVTDGAAAMVLSSAKGLERFSRAPLGHITGFSIAGCDPRRMGLGPVYAVAKLMKQTGFTFDDFDLIEINEAFAAQVIACERAMASKEFAEKELGQPDSVGVLPMDRVNIHGGAIALGHPVGTTGTRIVLTLLRALRESGKHRGLATLCVGGGQGVAIVVETH</sequence>
<dbReference type="PROSITE" id="PS00737">
    <property type="entry name" value="THIOLASE_2"/>
    <property type="match status" value="1"/>
</dbReference>
<dbReference type="EC" id="2.3.1.16" evidence="8"/>
<keyword evidence="2 5" id="KW-0808">Transferase</keyword>
<dbReference type="InterPro" id="IPR020615">
    <property type="entry name" value="Thiolase_acyl_enz_int_AS"/>
</dbReference>
<dbReference type="InterPro" id="IPR020613">
    <property type="entry name" value="Thiolase_CS"/>
</dbReference>
<dbReference type="PIRSF" id="PIRSF000429">
    <property type="entry name" value="Ac-CoA_Ac_transf"/>
    <property type="match status" value="1"/>
</dbReference>
<evidence type="ECO:0000259" key="7">
    <source>
        <dbReference type="Pfam" id="PF02803"/>
    </source>
</evidence>
<dbReference type="InterPro" id="IPR020616">
    <property type="entry name" value="Thiolase_N"/>
</dbReference>
<evidence type="ECO:0000256" key="1">
    <source>
        <dbReference type="ARBA" id="ARBA00010982"/>
    </source>
</evidence>
<evidence type="ECO:0000313" key="8">
    <source>
        <dbReference type="EMBL" id="MBB3209612.1"/>
    </source>
</evidence>
<dbReference type="Pfam" id="PF00108">
    <property type="entry name" value="Thiolase_N"/>
    <property type="match status" value="1"/>
</dbReference>
<dbReference type="NCBIfam" id="TIGR01930">
    <property type="entry name" value="AcCoA-C-Actrans"/>
    <property type="match status" value="1"/>
</dbReference>
<comment type="similarity">
    <text evidence="1 5">Belongs to the thiolase-like superfamily. Thiolase family.</text>
</comment>
<feature type="active site" description="Proton acceptor" evidence="4">
    <location>
        <position position="420"/>
    </location>
</feature>